<dbReference type="PANTHER" id="PTHR31672">
    <property type="entry name" value="BNACNNG10540D PROTEIN"/>
    <property type="match status" value="1"/>
</dbReference>
<accession>A0AAV5BTD9</accession>
<dbReference type="SMART" id="SM00256">
    <property type="entry name" value="FBOX"/>
    <property type="match status" value="1"/>
</dbReference>
<evidence type="ECO:0000259" key="1">
    <source>
        <dbReference type="PROSITE" id="PS50181"/>
    </source>
</evidence>
<dbReference type="Pfam" id="PF12937">
    <property type="entry name" value="F-box-like"/>
    <property type="match status" value="1"/>
</dbReference>
<name>A0AAV5BTD9_ELECO</name>
<dbReference type="PROSITE" id="PS50181">
    <property type="entry name" value="FBOX"/>
    <property type="match status" value="1"/>
</dbReference>
<dbReference type="PANTHER" id="PTHR31672:SF2">
    <property type="entry name" value="F-BOX DOMAIN-CONTAINING PROTEIN"/>
    <property type="match status" value="1"/>
</dbReference>
<reference evidence="2" key="1">
    <citation type="journal article" date="2018" name="DNA Res.">
        <title>Multiple hybrid de novo genome assembly of finger millet, an orphan allotetraploid crop.</title>
        <authorList>
            <person name="Hatakeyama M."/>
            <person name="Aluri S."/>
            <person name="Balachadran M.T."/>
            <person name="Sivarajan S.R."/>
            <person name="Patrignani A."/>
            <person name="Gruter S."/>
            <person name="Poveda L."/>
            <person name="Shimizu-Inatsugi R."/>
            <person name="Baeten J."/>
            <person name="Francoijs K.J."/>
            <person name="Nataraja K.N."/>
            <person name="Reddy Y.A.N."/>
            <person name="Phadnis S."/>
            <person name="Ravikumar R.L."/>
            <person name="Schlapbach R."/>
            <person name="Sreeman S.M."/>
            <person name="Shimizu K.K."/>
        </authorList>
    </citation>
    <scope>NUCLEOTIDE SEQUENCE</scope>
</reference>
<proteinExistence type="predicted"/>
<dbReference type="CDD" id="cd22157">
    <property type="entry name" value="F-box_AtFBW1-like"/>
    <property type="match status" value="1"/>
</dbReference>
<feature type="domain" description="F-box" evidence="1">
    <location>
        <begin position="17"/>
        <end position="62"/>
    </location>
</feature>
<dbReference type="Gene3D" id="1.20.1280.50">
    <property type="match status" value="1"/>
</dbReference>
<keyword evidence="3" id="KW-1185">Reference proteome</keyword>
<gene>
    <name evidence="2" type="primary">ga05898</name>
    <name evidence="2" type="ORF">PR202_ga05898</name>
</gene>
<sequence length="105" mass="11435">MPNFHDMAASNKRMTVVVAPGVLPEEMMVQVLLRLPIRSILRFRAVCRSWAAVLSSEEFCSLHMAKADSASSPPKLFFTSPTASFDATSVYFGSSSALVMVCCSL</sequence>
<organism evidence="2 3">
    <name type="scientific">Eleusine coracana subsp. coracana</name>
    <dbReference type="NCBI Taxonomy" id="191504"/>
    <lineage>
        <taxon>Eukaryota</taxon>
        <taxon>Viridiplantae</taxon>
        <taxon>Streptophyta</taxon>
        <taxon>Embryophyta</taxon>
        <taxon>Tracheophyta</taxon>
        <taxon>Spermatophyta</taxon>
        <taxon>Magnoliopsida</taxon>
        <taxon>Liliopsida</taxon>
        <taxon>Poales</taxon>
        <taxon>Poaceae</taxon>
        <taxon>PACMAD clade</taxon>
        <taxon>Chloridoideae</taxon>
        <taxon>Cynodonteae</taxon>
        <taxon>Eleusininae</taxon>
        <taxon>Eleusine</taxon>
    </lineage>
</organism>
<evidence type="ECO:0000313" key="3">
    <source>
        <dbReference type="Proteomes" id="UP001054889"/>
    </source>
</evidence>
<dbReference type="InterPro" id="IPR050796">
    <property type="entry name" value="SCF_F-box_component"/>
</dbReference>
<protein>
    <recommendedName>
        <fullName evidence="1">F-box domain-containing protein</fullName>
    </recommendedName>
</protein>
<reference evidence="2" key="2">
    <citation type="submission" date="2021-12" db="EMBL/GenBank/DDBJ databases">
        <title>Resequencing data analysis of finger millet.</title>
        <authorList>
            <person name="Hatakeyama M."/>
            <person name="Aluri S."/>
            <person name="Balachadran M.T."/>
            <person name="Sivarajan S.R."/>
            <person name="Poveda L."/>
            <person name="Shimizu-Inatsugi R."/>
            <person name="Schlapbach R."/>
            <person name="Sreeman S.M."/>
            <person name="Shimizu K.K."/>
        </authorList>
    </citation>
    <scope>NUCLEOTIDE SEQUENCE</scope>
</reference>
<evidence type="ECO:0000313" key="2">
    <source>
        <dbReference type="EMBL" id="GJM89686.1"/>
    </source>
</evidence>
<dbReference type="EMBL" id="BQKI01000002">
    <property type="protein sequence ID" value="GJM89686.1"/>
    <property type="molecule type" value="Genomic_DNA"/>
</dbReference>
<dbReference type="Proteomes" id="UP001054889">
    <property type="component" value="Unassembled WGS sequence"/>
</dbReference>
<comment type="caution">
    <text evidence="2">The sequence shown here is derived from an EMBL/GenBank/DDBJ whole genome shotgun (WGS) entry which is preliminary data.</text>
</comment>
<dbReference type="SUPFAM" id="SSF81383">
    <property type="entry name" value="F-box domain"/>
    <property type="match status" value="1"/>
</dbReference>
<dbReference type="AlphaFoldDB" id="A0AAV5BTD9"/>
<dbReference type="InterPro" id="IPR036047">
    <property type="entry name" value="F-box-like_dom_sf"/>
</dbReference>
<dbReference type="InterPro" id="IPR001810">
    <property type="entry name" value="F-box_dom"/>
</dbReference>